<evidence type="ECO:0000313" key="3">
    <source>
        <dbReference type="Proteomes" id="UP000069272"/>
    </source>
</evidence>
<evidence type="ECO:0000256" key="1">
    <source>
        <dbReference type="SAM" id="MobiDB-lite"/>
    </source>
</evidence>
<protein>
    <submittedName>
        <fullName evidence="2">Uncharacterized protein</fullName>
    </submittedName>
</protein>
<feature type="compositionally biased region" description="Polar residues" evidence="1">
    <location>
        <begin position="85"/>
        <end position="98"/>
    </location>
</feature>
<dbReference type="Proteomes" id="UP000069272">
    <property type="component" value="Chromosome 3L"/>
</dbReference>
<reference evidence="2" key="2">
    <citation type="submission" date="2022-08" db="UniProtKB">
        <authorList>
            <consortium name="EnsemblMetazoa"/>
        </authorList>
    </citation>
    <scope>IDENTIFICATION</scope>
    <source>
        <strain evidence="2">STECLA/ALBI9_A</strain>
    </source>
</reference>
<keyword evidence="3" id="KW-1185">Reference proteome</keyword>
<feature type="compositionally biased region" description="Polar residues" evidence="1">
    <location>
        <begin position="115"/>
        <end position="131"/>
    </location>
</feature>
<dbReference type="VEuPathDB" id="VectorBase:AALB20_026368"/>
<sequence>MERPCAMLGGMCVQTSECNHRPANSGLCPENAHLGVDCCYEVLHRVPLKRGAADPKINESAPEQLAAGDTELPQKLLRLEKSISRSRGSIQRHSTAGKSRQKEQRMRKWQAFRAGSSSGQLYRQSLDSTRPLQYPEWGGPDGHSRKPSTIV</sequence>
<evidence type="ECO:0000313" key="2">
    <source>
        <dbReference type="EnsemblMetazoa" id="AALB005010-PA"/>
    </source>
</evidence>
<feature type="region of interest" description="Disordered" evidence="1">
    <location>
        <begin position="51"/>
        <end position="151"/>
    </location>
</feature>
<name>A0A182FER9_ANOAL</name>
<dbReference type="AlphaFoldDB" id="A0A182FER9"/>
<proteinExistence type="predicted"/>
<organism evidence="2 3">
    <name type="scientific">Anopheles albimanus</name>
    <name type="common">New world malaria mosquito</name>
    <dbReference type="NCBI Taxonomy" id="7167"/>
    <lineage>
        <taxon>Eukaryota</taxon>
        <taxon>Metazoa</taxon>
        <taxon>Ecdysozoa</taxon>
        <taxon>Arthropoda</taxon>
        <taxon>Hexapoda</taxon>
        <taxon>Insecta</taxon>
        <taxon>Pterygota</taxon>
        <taxon>Neoptera</taxon>
        <taxon>Endopterygota</taxon>
        <taxon>Diptera</taxon>
        <taxon>Nematocera</taxon>
        <taxon>Culicoidea</taxon>
        <taxon>Culicidae</taxon>
        <taxon>Anophelinae</taxon>
        <taxon>Anopheles</taxon>
    </lineage>
</organism>
<reference evidence="2 3" key="1">
    <citation type="journal article" date="2017" name="G3 (Bethesda)">
        <title>The Physical Genome Mapping of Anopheles albimanus Corrected Scaffold Misassemblies and Identified Interarm Rearrangements in Genus Anopheles.</title>
        <authorList>
            <person name="Artemov G.N."/>
            <person name="Peery A.N."/>
            <person name="Jiang X."/>
            <person name="Tu Z."/>
            <person name="Stegniy V.N."/>
            <person name="Sharakhova M.V."/>
            <person name="Sharakhov I.V."/>
        </authorList>
    </citation>
    <scope>NUCLEOTIDE SEQUENCE [LARGE SCALE GENOMIC DNA]</scope>
    <source>
        <strain evidence="2 3">ALBI9_A</strain>
    </source>
</reference>
<dbReference type="EnsemblMetazoa" id="AALB005010-RA">
    <property type="protein sequence ID" value="AALB005010-PA"/>
    <property type="gene ID" value="AALB005010"/>
</dbReference>
<accession>A0A182FER9</accession>
<dbReference type="VEuPathDB" id="VectorBase:AALB005010"/>